<keyword evidence="3 6" id="KW-0808">Transferase</keyword>
<evidence type="ECO:0000256" key="7">
    <source>
        <dbReference type="PIRSR" id="PIRSR000446-1"/>
    </source>
</evidence>
<evidence type="ECO:0000256" key="3">
    <source>
        <dbReference type="ARBA" id="ARBA00022679"/>
    </source>
</evidence>
<dbReference type="GeneID" id="78363502"/>
<dbReference type="PANTHER" id="PTHR42681:SF1">
    <property type="entry name" value="MALONYL-COA-ACYL CARRIER PROTEIN TRANSACYLASE, MITOCHONDRIAL"/>
    <property type="match status" value="1"/>
</dbReference>
<dbReference type="Pfam" id="PF00698">
    <property type="entry name" value="Acyl_transf_1"/>
    <property type="match status" value="1"/>
</dbReference>
<feature type="active site" evidence="7">
    <location>
        <position position="183"/>
    </location>
</feature>
<feature type="domain" description="Malonyl-CoA:ACP transacylase (MAT)" evidence="8">
    <location>
        <begin position="5"/>
        <end position="284"/>
    </location>
</feature>
<dbReference type="GO" id="GO:0004314">
    <property type="term" value="F:[acyl-carrier-protein] S-malonyltransferase activity"/>
    <property type="evidence" value="ECO:0007669"/>
    <property type="project" value="UniProtKB-EC"/>
</dbReference>
<dbReference type="InterPro" id="IPR001227">
    <property type="entry name" value="Ac_transferase_dom_sf"/>
</dbReference>
<dbReference type="InterPro" id="IPR016036">
    <property type="entry name" value="Malonyl_transacylase_ACP-bd"/>
</dbReference>
<dbReference type="NCBIfam" id="TIGR00128">
    <property type="entry name" value="fabD"/>
    <property type="match status" value="1"/>
</dbReference>
<dbReference type="EC" id="2.3.1.39" evidence="1 6"/>
<dbReference type="InterPro" id="IPR004410">
    <property type="entry name" value="Malonyl_CoA-ACP_transAc_FabD"/>
</dbReference>
<evidence type="ECO:0000256" key="5">
    <source>
        <dbReference type="ARBA" id="ARBA00048462"/>
    </source>
</evidence>
<keyword evidence="10" id="KW-1185">Reference proteome</keyword>
<dbReference type="InterPro" id="IPR024925">
    <property type="entry name" value="Malonyl_CoA-ACP_transAc"/>
</dbReference>
<dbReference type="SMART" id="SM00827">
    <property type="entry name" value="PKS_AT"/>
    <property type="match status" value="1"/>
</dbReference>
<dbReference type="PIRSF" id="PIRSF000446">
    <property type="entry name" value="Mct"/>
    <property type="match status" value="1"/>
</dbReference>
<dbReference type="EMBL" id="NHMP01000001">
    <property type="protein sequence ID" value="OXE51360.1"/>
    <property type="molecule type" value="Genomic_DNA"/>
</dbReference>
<comment type="caution">
    <text evidence="9">The sequence shown here is derived from an EMBL/GenBank/DDBJ whole genome shotgun (WGS) entry which is preliminary data.</text>
</comment>
<reference evidence="10" key="1">
    <citation type="submission" date="2017-05" db="EMBL/GenBank/DDBJ databases">
        <title>Improved OligoMM genomes.</title>
        <authorList>
            <person name="Garzetti D."/>
        </authorList>
    </citation>
    <scope>NUCLEOTIDE SEQUENCE [LARGE SCALE GENOMIC DNA]</scope>
    <source>
        <strain evidence="10">YL45</strain>
    </source>
</reference>
<evidence type="ECO:0000313" key="9">
    <source>
        <dbReference type="EMBL" id="OXE51360.1"/>
    </source>
</evidence>
<dbReference type="SUPFAM" id="SSF55048">
    <property type="entry name" value="Probable ACP-binding domain of malonyl-CoA ACP transacylase"/>
    <property type="match status" value="1"/>
</dbReference>
<evidence type="ECO:0000313" key="10">
    <source>
        <dbReference type="Proteomes" id="UP000214610"/>
    </source>
</evidence>
<dbReference type="InterPro" id="IPR014043">
    <property type="entry name" value="Acyl_transferase_dom"/>
</dbReference>
<evidence type="ECO:0000256" key="2">
    <source>
        <dbReference type="ARBA" id="ARBA00018953"/>
    </source>
</evidence>
<dbReference type="AlphaFoldDB" id="A0A227KS84"/>
<proteinExistence type="inferred from homology"/>
<dbReference type="GO" id="GO:0006633">
    <property type="term" value="P:fatty acid biosynthetic process"/>
    <property type="evidence" value="ECO:0007669"/>
    <property type="project" value="TreeGrafter"/>
</dbReference>
<dbReference type="InterPro" id="IPR050858">
    <property type="entry name" value="Mal-CoA-ACP_Trans/PKS_FabD"/>
</dbReference>
<protein>
    <recommendedName>
        <fullName evidence="2 6">Malonyl CoA-acyl carrier protein transacylase</fullName>
        <ecNumber evidence="1 6">2.3.1.39</ecNumber>
    </recommendedName>
</protein>
<comment type="similarity">
    <text evidence="6">Belongs to the fabD family.</text>
</comment>
<dbReference type="InterPro" id="IPR016035">
    <property type="entry name" value="Acyl_Trfase/lysoPLipase"/>
</dbReference>
<keyword evidence="4 6" id="KW-0012">Acyltransferase</keyword>
<name>A0A227KS84_9BURK</name>
<dbReference type="GO" id="GO:0005829">
    <property type="term" value="C:cytosol"/>
    <property type="evidence" value="ECO:0007669"/>
    <property type="project" value="TreeGrafter"/>
</dbReference>
<gene>
    <name evidence="9" type="ORF">ADH67_03110</name>
</gene>
<dbReference type="FunFam" id="3.30.70.250:FF:000001">
    <property type="entry name" value="Malonyl CoA-acyl carrier protein transacylase"/>
    <property type="match status" value="1"/>
</dbReference>
<dbReference type="Proteomes" id="UP000214610">
    <property type="component" value="Unassembled WGS sequence"/>
</dbReference>
<evidence type="ECO:0000256" key="4">
    <source>
        <dbReference type="ARBA" id="ARBA00023315"/>
    </source>
</evidence>
<dbReference type="PANTHER" id="PTHR42681">
    <property type="entry name" value="MALONYL-COA-ACYL CARRIER PROTEIN TRANSACYLASE, MITOCHONDRIAL"/>
    <property type="match status" value="1"/>
</dbReference>
<comment type="catalytic activity">
    <reaction evidence="5 6">
        <text>holo-[ACP] + malonyl-CoA = malonyl-[ACP] + CoA</text>
        <dbReference type="Rhea" id="RHEA:41792"/>
        <dbReference type="Rhea" id="RHEA-COMP:9623"/>
        <dbReference type="Rhea" id="RHEA-COMP:9685"/>
        <dbReference type="ChEBI" id="CHEBI:57287"/>
        <dbReference type="ChEBI" id="CHEBI:57384"/>
        <dbReference type="ChEBI" id="CHEBI:64479"/>
        <dbReference type="ChEBI" id="CHEBI:78449"/>
        <dbReference type="EC" id="2.3.1.39"/>
    </reaction>
</comment>
<dbReference type="Gene3D" id="3.40.366.10">
    <property type="entry name" value="Malonyl-Coenzyme A Acyl Carrier Protein, domain 2"/>
    <property type="match status" value="1"/>
</dbReference>
<evidence type="ECO:0000256" key="6">
    <source>
        <dbReference type="PIRNR" id="PIRNR000446"/>
    </source>
</evidence>
<feature type="active site" evidence="7">
    <location>
        <position position="74"/>
    </location>
</feature>
<dbReference type="RefSeq" id="WP_066595650.1">
    <property type="nucleotide sequence ID" value="NZ_CP065313.1"/>
</dbReference>
<evidence type="ECO:0000259" key="8">
    <source>
        <dbReference type="SMART" id="SM00827"/>
    </source>
</evidence>
<dbReference type="SUPFAM" id="SSF52151">
    <property type="entry name" value="FabD/lysophospholipase-like"/>
    <property type="match status" value="1"/>
</dbReference>
<sequence>MLDSLKDEPVVQETMQEANEALGFDLNKLIAEGPAEDLNLTVNTQPALLAASIAMYRYYLSLGGKKPEVMAGHSLGEYTALVAAGALDFKEALKLVRYRAEQMQKAVPVGQGSMAAVLGLADEVVKDICAKASDLGVVEAVNFNTPGQVVIAGEIEALKKAMQLAAEVGARRALQLKVSGPFHSSLMKPAADALKARLEEVKVKAPSIPVLHNIDVKTRAEAKDIKEALAAQTASAVLWAETVREMAKMGVTMVYECGPGAALSGMVKRITPDVKAMALNSQKALAEAAEQTKEQN</sequence>
<accession>A0A227KS84</accession>
<organism evidence="9 10">
    <name type="scientific">Turicimonas muris</name>
    <dbReference type="NCBI Taxonomy" id="1796652"/>
    <lineage>
        <taxon>Bacteria</taxon>
        <taxon>Pseudomonadati</taxon>
        <taxon>Pseudomonadota</taxon>
        <taxon>Betaproteobacteria</taxon>
        <taxon>Burkholderiales</taxon>
        <taxon>Sutterellaceae</taxon>
        <taxon>Turicimonas</taxon>
    </lineage>
</organism>
<evidence type="ECO:0000256" key="1">
    <source>
        <dbReference type="ARBA" id="ARBA00013258"/>
    </source>
</evidence>
<dbReference type="Gene3D" id="3.30.70.250">
    <property type="entry name" value="Malonyl-CoA ACP transacylase, ACP-binding"/>
    <property type="match status" value="1"/>
</dbReference>